<evidence type="ECO:0000313" key="2">
    <source>
        <dbReference type="Proteomes" id="UP000054248"/>
    </source>
</evidence>
<gene>
    <name evidence="1" type="ORF">M407DRAFT_113943</name>
</gene>
<organism evidence="1 2">
    <name type="scientific">Tulasnella calospora MUT 4182</name>
    <dbReference type="NCBI Taxonomy" id="1051891"/>
    <lineage>
        <taxon>Eukaryota</taxon>
        <taxon>Fungi</taxon>
        <taxon>Dikarya</taxon>
        <taxon>Basidiomycota</taxon>
        <taxon>Agaricomycotina</taxon>
        <taxon>Agaricomycetes</taxon>
        <taxon>Cantharellales</taxon>
        <taxon>Tulasnellaceae</taxon>
        <taxon>Tulasnella</taxon>
    </lineage>
</organism>
<dbReference type="InterPro" id="IPR036047">
    <property type="entry name" value="F-box-like_dom_sf"/>
</dbReference>
<dbReference type="Proteomes" id="UP000054248">
    <property type="component" value="Unassembled WGS sequence"/>
</dbReference>
<dbReference type="EMBL" id="KN823094">
    <property type="protein sequence ID" value="KIO23058.1"/>
    <property type="molecule type" value="Genomic_DNA"/>
</dbReference>
<protein>
    <submittedName>
        <fullName evidence="1">Uncharacterized protein</fullName>
    </submittedName>
</protein>
<reference evidence="2" key="2">
    <citation type="submission" date="2015-01" db="EMBL/GenBank/DDBJ databases">
        <title>Evolutionary Origins and Diversification of the Mycorrhizal Mutualists.</title>
        <authorList>
            <consortium name="DOE Joint Genome Institute"/>
            <consortium name="Mycorrhizal Genomics Consortium"/>
            <person name="Kohler A."/>
            <person name="Kuo A."/>
            <person name="Nagy L.G."/>
            <person name="Floudas D."/>
            <person name="Copeland A."/>
            <person name="Barry K.W."/>
            <person name="Cichocki N."/>
            <person name="Veneault-Fourrey C."/>
            <person name="LaButti K."/>
            <person name="Lindquist E.A."/>
            <person name="Lipzen A."/>
            <person name="Lundell T."/>
            <person name="Morin E."/>
            <person name="Murat C."/>
            <person name="Riley R."/>
            <person name="Ohm R."/>
            <person name="Sun H."/>
            <person name="Tunlid A."/>
            <person name="Henrissat B."/>
            <person name="Grigoriev I.V."/>
            <person name="Hibbett D.S."/>
            <person name="Martin F."/>
        </authorList>
    </citation>
    <scope>NUCLEOTIDE SEQUENCE [LARGE SCALE GENOMIC DNA]</scope>
    <source>
        <strain evidence="2">MUT 4182</strain>
    </source>
</reference>
<dbReference type="OrthoDB" id="8048523at2759"/>
<evidence type="ECO:0000313" key="1">
    <source>
        <dbReference type="EMBL" id="KIO23058.1"/>
    </source>
</evidence>
<name>A0A0C3KNV3_9AGAM</name>
<proteinExistence type="predicted"/>
<reference evidence="1 2" key="1">
    <citation type="submission" date="2014-04" db="EMBL/GenBank/DDBJ databases">
        <authorList>
            <consortium name="DOE Joint Genome Institute"/>
            <person name="Kuo A."/>
            <person name="Girlanda M."/>
            <person name="Perotto S."/>
            <person name="Kohler A."/>
            <person name="Nagy L.G."/>
            <person name="Floudas D."/>
            <person name="Copeland A."/>
            <person name="Barry K.W."/>
            <person name="Cichocki N."/>
            <person name="Veneault-Fourrey C."/>
            <person name="LaButti K."/>
            <person name="Lindquist E.A."/>
            <person name="Lipzen A."/>
            <person name="Lundell T."/>
            <person name="Morin E."/>
            <person name="Murat C."/>
            <person name="Sun H."/>
            <person name="Tunlid A."/>
            <person name="Henrissat B."/>
            <person name="Grigoriev I.V."/>
            <person name="Hibbett D.S."/>
            <person name="Martin F."/>
            <person name="Nordberg H.P."/>
            <person name="Cantor M.N."/>
            <person name="Hua S.X."/>
        </authorList>
    </citation>
    <scope>NUCLEOTIDE SEQUENCE [LARGE SCALE GENOMIC DNA]</scope>
    <source>
        <strain evidence="1 2">MUT 4182</strain>
    </source>
</reference>
<dbReference type="AlphaFoldDB" id="A0A0C3KNV3"/>
<dbReference type="HOGENOM" id="CLU_2039783_0_0_1"/>
<sequence>MHREVDDAIFAAREQHNADLLINSFPPERRMSIFQEVLEPVKRGSVKRALGAISLACRHWNRITMNSPALWTRWSESDGPEYLKRVRVLSKSRGLTIDFSIPISYQIWNAIKEEMYRITCT</sequence>
<accession>A0A0C3KNV3</accession>
<dbReference type="SUPFAM" id="SSF81383">
    <property type="entry name" value="F-box domain"/>
    <property type="match status" value="1"/>
</dbReference>
<keyword evidence="2" id="KW-1185">Reference proteome</keyword>